<evidence type="ECO:0000256" key="1">
    <source>
        <dbReference type="ARBA" id="ARBA00022741"/>
    </source>
</evidence>
<evidence type="ECO:0000313" key="7">
    <source>
        <dbReference type="EMBL" id="RRR98651.1"/>
    </source>
</evidence>
<dbReference type="InterPro" id="IPR013126">
    <property type="entry name" value="Hsp_70_fam"/>
</dbReference>
<dbReference type="EMBL" id="RSEB01000004">
    <property type="protein sequence ID" value="RRR98651.1"/>
    <property type="molecule type" value="Genomic_DNA"/>
</dbReference>
<dbReference type="Gene3D" id="3.90.640.10">
    <property type="entry name" value="Actin, Chain A, domain 4"/>
    <property type="match status" value="1"/>
</dbReference>
<dbReference type="RefSeq" id="WP_125248958.1">
    <property type="nucleotide sequence ID" value="NZ_RSEB01000004.1"/>
</dbReference>
<feature type="compositionally biased region" description="Low complexity" evidence="6">
    <location>
        <begin position="321"/>
        <end position="348"/>
    </location>
</feature>
<protein>
    <recommendedName>
        <fullName evidence="9">Tetratricopeptide repeat protein</fullName>
    </recommendedName>
</protein>
<evidence type="ECO:0000256" key="2">
    <source>
        <dbReference type="ARBA" id="ARBA00022840"/>
    </source>
</evidence>
<dbReference type="Gene3D" id="1.25.40.10">
    <property type="entry name" value="Tetratricopeptide repeat domain"/>
    <property type="match status" value="1"/>
</dbReference>
<evidence type="ECO:0000256" key="5">
    <source>
        <dbReference type="SAM" id="Coils"/>
    </source>
</evidence>
<evidence type="ECO:0000256" key="3">
    <source>
        <dbReference type="ARBA" id="ARBA00023186"/>
    </source>
</evidence>
<keyword evidence="8" id="KW-1185">Reference proteome</keyword>
<reference evidence="7 8" key="1">
    <citation type="submission" date="2018-12" db="EMBL/GenBank/DDBJ databases">
        <title>Glycomyces sp. YIM 121974 draft genome.</title>
        <authorList>
            <person name="Li Q."/>
        </authorList>
    </citation>
    <scope>NUCLEOTIDE SEQUENCE [LARGE SCALE GENOMIC DNA]</scope>
    <source>
        <strain evidence="7 8">YIM 121974</strain>
    </source>
</reference>
<feature type="region of interest" description="Disordered" evidence="6">
    <location>
        <begin position="321"/>
        <end position="415"/>
    </location>
</feature>
<organism evidence="7 8">
    <name type="scientific">Glycomyces terrestris</name>
    <dbReference type="NCBI Taxonomy" id="2493553"/>
    <lineage>
        <taxon>Bacteria</taxon>
        <taxon>Bacillati</taxon>
        <taxon>Actinomycetota</taxon>
        <taxon>Actinomycetes</taxon>
        <taxon>Glycomycetales</taxon>
        <taxon>Glycomycetaceae</taxon>
        <taxon>Glycomyces</taxon>
    </lineage>
</organism>
<dbReference type="Proteomes" id="UP000277256">
    <property type="component" value="Unassembled WGS sequence"/>
</dbReference>
<keyword evidence="3" id="KW-0143">Chaperone</keyword>
<comment type="caution">
    <text evidence="7">The sequence shown here is derived from an EMBL/GenBank/DDBJ whole genome shotgun (WGS) entry which is preliminary data.</text>
</comment>
<dbReference type="GO" id="GO:0005524">
    <property type="term" value="F:ATP binding"/>
    <property type="evidence" value="ECO:0007669"/>
    <property type="project" value="UniProtKB-KW"/>
</dbReference>
<dbReference type="PANTHER" id="PTHR19375">
    <property type="entry name" value="HEAT SHOCK PROTEIN 70KDA"/>
    <property type="match status" value="1"/>
</dbReference>
<dbReference type="AlphaFoldDB" id="A0A426UWS0"/>
<evidence type="ECO:0000256" key="4">
    <source>
        <dbReference type="RuleBase" id="RU003322"/>
    </source>
</evidence>
<dbReference type="InterPro" id="IPR011990">
    <property type="entry name" value="TPR-like_helical_dom_sf"/>
</dbReference>
<evidence type="ECO:0000256" key="6">
    <source>
        <dbReference type="SAM" id="MobiDB-lite"/>
    </source>
</evidence>
<dbReference type="SUPFAM" id="SSF48452">
    <property type="entry name" value="TPR-like"/>
    <property type="match status" value="1"/>
</dbReference>
<dbReference type="GO" id="GO:0140662">
    <property type="term" value="F:ATP-dependent protein folding chaperone"/>
    <property type="evidence" value="ECO:0007669"/>
    <property type="project" value="InterPro"/>
</dbReference>
<keyword evidence="5" id="KW-0175">Coiled coil</keyword>
<name>A0A426UWS0_9ACTN</name>
<sequence length="592" mass="60965">MSADRFVDLGIDLGGTGIRAAYGVRGEARGFTGLEGARWPWLGYEPPRDPGGTAAFPTWKSRLGTAGAGDDPEAVFARALGDLRDRVAEAAAAPVRRTVIAVPARFETRQREALLRAAAAAGLDDAGLLGDSLAAAGGRPADAPAGLLLAFGMGYTGFELALIDASGPRCRALGYDGETSGGGADLDALVARWYLDTRGEDARPPAGEAAWRRLRQAAEDIKRALAAGDTRIALPDIGRRLDADRAAVDAFGRLAAGLVTTAMARADALVDELGGGWDRIRGVLLYGGSAALAADAAASRGVPVTRASARALALGALRHAALDPGPGAGRTAASATGRTGTATGRTTPLRTVPDLPSAADRSGNPAAGRTGNPAATGRTASDQPPAAGRPGNPAGTGRTGSPSASGSAVPDPPSAGLDAAADLIAAGRTDEAEAALTDLIAAAERMLADLRADRAAASRRSRAALLLEAAGKHLAAGRPEEALSIAHRAWARGGDDPDLLDAMIQVHVDAAMEHPTADDYERQHAWLTCAYHHDLGNPRLLDLLAERAYLHAGDLRRLGRISAAREVLRQALAYNPDHRGAADLLRRLDRLP</sequence>
<dbReference type="OrthoDB" id="4253885at2"/>
<gene>
    <name evidence="7" type="ORF">EIW28_17470</name>
</gene>
<proteinExistence type="inferred from homology"/>
<dbReference type="InterPro" id="IPR043129">
    <property type="entry name" value="ATPase_NBD"/>
</dbReference>
<feature type="compositionally biased region" description="Low complexity" evidence="6">
    <location>
        <begin position="384"/>
        <end position="400"/>
    </location>
</feature>
<dbReference type="Pfam" id="PF00012">
    <property type="entry name" value="HSP70"/>
    <property type="match status" value="1"/>
</dbReference>
<keyword evidence="1 4" id="KW-0547">Nucleotide-binding</keyword>
<accession>A0A426UWS0</accession>
<dbReference type="Gene3D" id="3.30.420.40">
    <property type="match status" value="2"/>
</dbReference>
<comment type="similarity">
    <text evidence="4">Belongs to the heat shock protein 70 family.</text>
</comment>
<evidence type="ECO:0008006" key="9">
    <source>
        <dbReference type="Google" id="ProtNLM"/>
    </source>
</evidence>
<evidence type="ECO:0000313" key="8">
    <source>
        <dbReference type="Proteomes" id="UP000277256"/>
    </source>
</evidence>
<keyword evidence="2 4" id="KW-0067">ATP-binding</keyword>
<feature type="coiled-coil region" evidence="5">
    <location>
        <begin position="433"/>
        <end position="460"/>
    </location>
</feature>
<dbReference type="SUPFAM" id="SSF53067">
    <property type="entry name" value="Actin-like ATPase domain"/>
    <property type="match status" value="2"/>
</dbReference>